<reference evidence="1" key="1">
    <citation type="submission" date="2018-02" db="EMBL/GenBank/DDBJ databases">
        <title>Rhizophora mucronata_Transcriptome.</title>
        <authorList>
            <person name="Meera S.P."/>
            <person name="Sreeshan A."/>
            <person name="Augustine A."/>
        </authorList>
    </citation>
    <scope>NUCLEOTIDE SEQUENCE</scope>
    <source>
        <tissue evidence="1">Leaf</tissue>
    </source>
</reference>
<accession>A0A2P2JD58</accession>
<evidence type="ECO:0000313" key="1">
    <source>
        <dbReference type="EMBL" id="MBW91409.1"/>
    </source>
</evidence>
<protein>
    <submittedName>
        <fullName evidence="1">Uncharacterized protein</fullName>
    </submittedName>
</protein>
<name>A0A2P2JD58_RHIMU</name>
<sequence length="54" mass="6022">MNSGISPLKWQFARKSQVRFFKFPMFSGISPQLNPISPKPSAVSPVKFPTQLGN</sequence>
<proteinExistence type="predicted"/>
<organism evidence="1">
    <name type="scientific">Rhizophora mucronata</name>
    <name type="common">Asiatic mangrove</name>
    <dbReference type="NCBI Taxonomy" id="61149"/>
    <lineage>
        <taxon>Eukaryota</taxon>
        <taxon>Viridiplantae</taxon>
        <taxon>Streptophyta</taxon>
        <taxon>Embryophyta</taxon>
        <taxon>Tracheophyta</taxon>
        <taxon>Spermatophyta</taxon>
        <taxon>Magnoliopsida</taxon>
        <taxon>eudicotyledons</taxon>
        <taxon>Gunneridae</taxon>
        <taxon>Pentapetalae</taxon>
        <taxon>rosids</taxon>
        <taxon>fabids</taxon>
        <taxon>Malpighiales</taxon>
        <taxon>Rhizophoraceae</taxon>
        <taxon>Rhizophora</taxon>
    </lineage>
</organism>
<dbReference type="EMBL" id="GGEC01010926">
    <property type="protein sequence ID" value="MBW91409.1"/>
    <property type="molecule type" value="Transcribed_RNA"/>
</dbReference>
<dbReference type="AlphaFoldDB" id="A0A2P2JD58"/>